<evidence type="ECO:0000313" key="2">
    <source>
        <dbReference type="Proteomes" id="UP000277204"/>
    </source>
</evidence>
<name>A0A183MT64_9TREM</name>
<accession>A0A183MT64</accession>
<dbReference type="EMBL" id="UZAI01017900">
    <property type="protein sequence ID" value="VDP30897.1"/>
    <property type="molecule type" value="Genomic_DNA"/>
</dbReference>
<keyword evidence="2" id="KW-1185">Reference proteome</keyword>
<organism evidence="1 2">
    <name type="scientific">Schistosoma margrebowiei</name>
    <dbReference type="NCBI Taxonomy" id="48269"/>
    <lineage>
        <taxon>Eukaryota</taxon>
        <taxon>Metazoa</taxon>
        <taxon>Spiralia</taxon>
        <taxon>Lophotrochozoa</taxon>
        <taxon>Platyhelminthes</taxon>
        <taxon>Trematoda</taxon>
        <taxon>Digenea</taxon>
        <taxon>Strigeidida</taxon>
        <taxon>Schistosomatoidea</taxon>
        <taxon>Schistosomatidae</taxon>
        <taxon>Schistosoma</taxon>
    </lineage>
</organism>
<gene>
    <name evidence="1" type="ORF">SMRZ_LOCUS19239</name>
</gene>
<dbReference type="Proteomes" id="UP000277204">
    <property type="component" value="Unassembled WGS sequence"/>
</dbReference>
<protein>
    <submittedName>
        <fullName evidence="1">Uncharacterized protein</fullName>
    </submittedName>
</protein>
<evidence type="ECO:0000313" key="1">
    <source>
        <dbReference type="EMBL" id="VDP30897.1"/>
    </source>
</evidence>
<sequence length="69" mass="7845">MVSDQWTLGILYRQMFRNACTSLMLAVVVLEVLAPYRRTVLALVLKIVTLMLAKGQLFLVSYVPQLLEC</sequence>
<proteinExistence type="predicted"/>
<reference evidence="1 2" key="1">
    <citation type="submission" date="2018-11" db="EMBL/GenBank/DDBJ databases">
        <authorList>
            <consortium name="Pathogen Informatics"/>
        </authorList>
    </citation>
    <scope>NUCLEOTIDE SEQUENCE [LARGE SCALE GENOMIC DNA]</scope>
    <source>
        <strain evidence="1 2">Zambia</strain>
    </source>
</reference>
<dbReference type="AlphaFoldDB" id="A0A183MT64"/>